<protein>
    <submittedName>
        <fullName evidence="4">Insulinase family protein</fullName>
    </submittedName>
</protein>
<dbReference type="AlphaFoldDB" id="A0A395LYA5"/>
<evidence type="ECO:0000313" key="5">
    <source>
        <dbReference type="Proteomes" id="UP000266389"/>
    </source>
</evidence>
<dbReference type="Pfam" id="PF05193">
    <property type="entry name" value="Peptidase_M16_C"/>
    <property type="match status" value="1"/>
</dbReference>
<dbReference type="PANTHER" id="PTHR11851:SF49">
    <property type="entry name" value="MITOCHONDRIAL-PROCESSING PEPTIDASE SUBUNIT ALPHA"/>
    <property type="match status" value="1"/>
</dbReference>
<dbReference type="Gene3D" id="3.30.830.10">
    <property type="entry name" value="Metalloenzyme, LuxS/M16 peptidase-like"/>
    <property type="match status" value="2"/>
</dbReference>
<gene>
    <name evidence="4" type="ORF">D0433_10500</name>
</gene>
<dbReference type="EMBL" id="PHFL01000063">
    <property type="protein sequence ID" value="RFM23523.1"/>
    <property type="molecule type" value="Genomic_DNA"/>
</dbReference>
<evidence type="ECO:0000259" key="2">
    <source>
        <dbReference type="Pfam" id="PF00675"/>
    </source>
</evidence>
<comment type="caution">
    <text evidence="4">The sequence shown here is derived from an EMBL/GenBank/DDBJ whole genome shotgun (WGS) entry which is preliminary data.</text>
</comment>
<feature type="domain" description="Peptidase M16 N-terminal" evidence="2">
    <location>
        <begin position="20"/>
        <end position="159"/>
    </location>
</feature>
<accession>A0A395LYA5</accession>
<evidence type="ECO:0000256" key="1">
    <source>
        <dbReference type="ARBA" id="ARBA00007261"/>
    </source>
</evidence>
<dbReference type="PANTHER" id="PTHR11851">
    <property type="entry name" value="METALLOPROTEASE"/>
    <property type="match status" value="1"/>
</dbReference>
<dbReference type="InterPro" id="IPR011765">
    <property type="entry name" value="Pept_M16_N"/>
</dbReference>
<sequence length="421" mass="47882">MQPITFSEFTLPNGLHCIVHENHTVPIVAIDLWYHVGSKNERPDRTGLAHLFEHMMFQGSRHVGKTEHFAYIQRAGGTLNASTNEDRTNYFETLPSNQLELALWLESDRMMSLDISAENFENQRQVVKEERQMRYDNAPYGTVYEHLHQRAYFQHPYRWTTIGSMAHLDAVTLEEAQEFFKTYYVPNNATLVLSGDLTVEEAEKAVMLYFGDIPSGKEITRPTDFDLPLTTEVRDTIYDHVELAGLFMAYRICDVKNPDADVLGIIDHILAGGRSSRLYQNLVHSKQIAQSVSALAAPREHPGLFFINAIAAQGVSLSEIEHEIDTELQRLIAGQLSEEELQKAKNSYETRLLKSFSTAMGIADNLAYFHTFFGNAAEINRELERATKVSLEDVQRVAKQYFAGKGRVILHWLPKTKVITS</sequence>
<organism evidence="4 5">
    <name type="scientific">Candidatus Thermochlorobacter aerophilus</name>
    <dbReference type="NCBI Taxonomy" id="1868324"/>
    <lineage>
        <taxon>Bacteria</taxon>
        <taxon>Pseudomonadati</taxon>
        <taxon>Chlorobiota</taxon>
        <taxon>Chlorobiia</taxon>
        <taxon>Chlorobiales</taxon>
        <taxon>Candidatus Thermochlorobacteriaceae</taxon>
        <taxon>Candidatus Thermochlorobacter</taxon>
    </lineage>
</organism>
<reference evidence="4 5" key="1">
    <citation type="journal article" date="2011" name="ISME J.">
        <title>Community ecology of hot spring cyanobacterial mats: predominant populations and their functional potential.</title>
        <authorList>
            <person name="Klatt C.G."/>
            <person name="Wood J.M."/>
            <person name="Rusch D.B."/>
            <person name="Bateson M.M."/>
            <person name="Hamamura N."/>
            <person name="Heidelberg J.F."/>
            <person name="Grossman A.R."/>
            <person name="Bhaya D."/>
            <person name="Cohan F.M."/>
            <person name="Kuhl M."/>
            <person name="Bryant D.A."/>
            <person name="Ward D.M."/>
        </authorList>
    </citation>
    <scope>NUCLEOTIDE SEQUENCE [LARGE SCALE GENOMIC DNA]</scope>
    <source>
        <strain evidence="4">OS</strain>
    </source>
</reference>
<dbReference type="GO" id="GO:0046872">
    <property type="term" value="F:metal ion binding"/>
    <property type="evidence" value="ECO:0007669"/>
    <property type="project" value="InterPro"/>
</dbReference>
<dbReference type="InterPro" id="IPR050361">
    <property type="entry name" value="MPP/UQCRC_Complex"/>
</dbReference>
<dbReference type="InterPro" id="IPR011249">
    <property type="entry name" value="Metalloenz_LuxS/M16"/>
</dbReference>
<dbReference type="InterPro" id="IPR007863">
    <property type="entry name" value="Peptidase_M16_C"/>
</dbReference>
<proteinExistence type="inferred from homology"/>
<dbReference type="SUPFAM" id="SSF63411">
    <property type="entry name" value="LuxS/MPP-like metallohydrolase"/>
    <property type="match status" value="2"/>
</dbReference>
<dbReference type="Pfam" id="PF00675">
    <property type="entry name" value="Peptidase_M16"/>
    <property type="match status" value="1"/>
</dbReference>
<evidence type="ECO:0000313" key="4">
    <source>
        <dbReference type="EMBL" id="RFM23523.1"/>
    </source>
</evidence>
<dbReference type="Proteomes" id="UP000266389">
    <property type="component" value="Unassembled WGS sequence"/>
</dbReference>
<comment type="similarity">
    <text evidence="1">Belongs to the peptidase M16 family.</text>
</comment>
<feature type="domain" description="Peptidase M16 C-terminal" evidence="3">
    <location>
        <begin position="171"/>
        <end position="347"/>
    </location>
</feature>
<name>A0A395LYA5_9BACT</name>
<evidence type="ECO:0000259" key="3">
    <source>
        <dbReference type="Pfam" id="PF05193"/>
    </source>
</evidence>